<protein>
    <submittedName>
        <fullName evidence="1">Ankyrin repeat protein</fullName>
    </submittedName>
</protein>
<name>A0A3G5A369_9VIRU</name>
<sequence length="66" mass="7424">MSLDKQIHLELLIQRSKSLSLRVKGDSANGVRLFKLCESVKVLQKGGEVDEKKLNDMKYEGLYATA</sequence>
<accession>A0A3G5A369</accession>
<dbReference type="EMBL" id="MK072292">
    <property type="protein sequence ID" value="AYV81668.1"/>
    <property type="molecule type" value="Genomic_DNA"/>
</dbReference>
<gene>
    <name evidence="1" type="ORF">Harvfovirus50_11</name>
</gene>
<reference evidence="1" key="1">
    <citation type="submission" date="2018-10" db="EMBL/GenBank/DDBJ databases">
        <title>Hidden diversity of soil giant viruses.</title>
        <authorList>
            <person name="Schulz F."/>
            <person name="Alteio L."/>
            <person name="Goudeau D."/>
            <person name="Ryan E.M."/>
            <person name="Malmstrom R.R."/>
            <person name="Blanchard J."/>
            <person name="Woyke T."/>
        </authorList>
    </citation>
    <scope>NUCLEOTIDE SEQUENCE</scope>
    <source>
        <strain evidence="1">HAV1</strain>
    </source>
</reference>
<evidence type="ECO:0000313" key="1">
    <source>
        <dbReference type="EMBL" id="AYV81668.1"/>
    </source>
</evidence>
<feature type="non-terminal residue" evidence="1">
    <location>
        <position position="66"/>
    </location>
</feature>
<proteinExistence type="predicted"/>
<organism evidence="1">
    <name type="scientific">Harvfovirus sp</name>
    <dbReference type="NCBI Taxonomy" id="2487768"/>
    <lineage>
        <taxon>Viruses</taxon>
        <taxon>Varidnaviria</taxon>
        <taxon>Bamfordvirae</taxon>
        <taxon>Nucleocytoviricota</taxon>
        <taxon>Megaviricetes</taxon>
        <taxon>Imitervirales</taxon>
        <taxon>Mimiviridae</taxon>
        <taxon>Klosneuvirinae</taxon>
    </lineage>
</organism>